<dbReference type="GO" id="GO:0000462">
    <property type="term" value="P:maturation of SSU-rRNA from tricistronic rRNA transcript (SSU-rRNA, 5.8S rRNA, LSU-rRNA)"/>
    <property type="evidence" value="ECO:0007669"/>
    <property type="project" value="InterPro"/>
</dbReference>
<protein>
    <submittedName>
        <fullName evidence="7">rRNA processing protein Utp6</fullName>
    </submittedName>
</protein>
<reference evidence="8" key="1">
    <citation type="journal article" date="2016" name="Genome Announc.">
        <title>Draft genome sequence of Aspergillus niger strain An76.</title>
        <authorList>
            <person name="Gong W."/>
            <person name="Cheng Z."/>
            <person name="Zhang H."/>
            <person name="Liu L."/>
            <person name="Gao P."/>
            <person name="Wang L."/>
        </authorList>
    </citation>
    <scope>NUCLEOTIDE SEQUENCE [LARGE SCALE GENOMIC DNA]</scope>
    <source>
        <strain evidence="8">An76</strain>
    </source>
</reference>
<evidence type="ECO:0000256" key="3">
    <source>
        <dbReference type="ARBA" id="ARBA00022552"/>
    </source>
</evidence>
<dbReference type="InterPro" id="IPR011990">
    <property type="entry name" value="TPR-like_helical_dom_sf"/>
</dbReference>
<keyword evidence="3" id="KW-0698">rRNA processing</keyword>
<dbReference type="VEuPathDB" id="FungiDB:An16g03380"/>
<evidence type="ECO:0000256" key="1">
    <source>
        <dbReference type="ARBA" id="ARBA00004604"/>
    </source>
</evidence>
<dbReference type="Pfam" id="PF08640">
    <property type="entry name" value="U3_assoc_6"/>
    <property type="match status" value="1"/>
</dbReference>
<dbReference type="VEuPathDB" id="FungiDB:M747DRAFT_326041"/>
<evidence type="ECO:0000259" key="6">
    <source>
        <dbReference type="Pfam" id="PF08640"/>
    </source>
</evidence>
<dbReference type="GO" id="GO:0032040">
    <property type="term" value="C:small-subunit processome"/>
    <property type="evidence" value="ECO:0007669"/>
    <property type="project" value="TreeGrafter"/>
</dbReference>
<dbReference type="InterPro" id="IPR055347">
    <property type="entry name" value="UTP6_N"/>
</dbReference>
<keyword evidence="4" id="KW-0677">Repeat</keyword>
<dbReference type="SUPFAM" id="SSF48452">
    <property type="entry name" value="TPR-like"/>
    <property type="match status" value="1"/>
</dbReference>
<name>A0A100ILL5_ASPNG</name>
<dbReference type="VEuPathDB" id="FungiDB:ASPNIDRAFT2_1185952"/>
<feature type="domain" description="U3 small nucleolar RNA-associated protein 6 N-terminal" evidence="6">
    <location>
        <begin position="57"/>
        <end position="108"/>
    </location>
</feature>
<dbReference type="AlphaFoldDB" id="A0A100ILL5"/>
<dbReference type="GO" id="GO:0030515">
    <property type="term" value="F:snoRNA binding"/>
    <property type="evidence" value="ECO:0007669"/>
    <property type="project" value="InterPro"/>
</dbReference>
<sequence length="420" mass="47744">MSAATDKARFFLEKSVPELKEFERKKIFSKVFGAHGHLLSTHLNAPRKLTCRLICLQEEITAIIKKRSDFEHKLNARGALPVDFVRYAQYEMNLDTLRRKRVKRLGIRSAGYTGQRRIFFILDRATRKFHGDVGLWVQYLEYAKQQKAYKKVSSILTDALRLHPANVDLWLYAAQYAVDEHADMTQSRGYMQRGLRFCKSSKKLWLHYAKLELIYIAKLVARQRILGLDKPIEAPKPAEEDDMDADMIAMPKITGEDINPGAGEDGGVDQVALDNLANTPALTGAIPLAIFDTAMKNFENDDRFGHEFYDMAVEFDDLPCLHKILGHVVDVMQQSKPNSPHTQICYIKFPTAGLQVTSPEFPRAFSASFARIKEYRNNPNVAKEIISWLQPLEKTEGVDASLQKAISATIRNAERIVQEA</sequence>
<dbReference type="EMBL" id="BCMY01000009">
    <property type="protein sequence ID" value="GAQ43180.1"/>
    <property type="molecule type" value="Genomic_DNA"/>
</dbReference>
<dbReference type="InterPro" id="IPR013949">
    <property type="entry name" value="Utp6"/>
</dbReference>
<dbReference type="GO" id="GO:0034388">
    <property type="term" value="C:Pwp2p-containing subcomplex of 90S preribosome"/>
    <property type="evidence" value="ECO:0007669"/>
    <property type="project" value="TreeGrafter"/>
</dbReference>
<gene>
    <name evidence="7" type="ORF">ABL_05841</name>
</gene>
<dbReference type="Proteomes" id="UP000068243">
    <property type="component" value="Unassembled WGS sequence"/>
</dbReference>
<comment type="caution">
    <text evidence="7">The sequence shown here is derived from an EMBL/GenBank/DDBJ whole genome shotgun (WGS) entry which is preliminary data.</text>
</comment>
<evidence type="ECO:0000256" key="4">
    <source>
        <dbReference type="ARBA" id="ARBA00022737"/>
    </source>
</evidence>
<dbReference type="PANTHER" id="PTHR23271">
    <property type="entry name" value="HEPATOCELLULAR CARCINOMA-ASSOCIATED ANTIGEN 66"/>
    <property type="match status" value="1"/>
</dbReference>
<dbReference type="VEuPathDB" id="FungiDB:ATCC64974_70430"/>
<proteinExistence type="inferred from homology"/>
<accession>A0A100ILL5</accession>
<keyword evidence="5" id="KW-0539">Nucleus</keyword>
<evidence type="ECO:0000313" key="8">
    <source>
        <dbReference type="Proteomes" id="UP000068243"/>
    </source>
</evidence>
<dbReference type="OrthoDB" id="28112at2759"/>
<dbReference type="SMART" id="SM00386">
    <property type="entry name" value="HAT"/>
    <property type="match status" value="3"/>
</dbReference>
<organism evidence="7 8">
    <name type="scientific">Aspergillus niger</name>
    <dbReference type="NCBI Taxonomy" id="5061"/>
    <lineage>
        <taxon>Eukaryota</taxon>
        <taxon>Fungi</taxon>
        <taxon>Dikarya</taxon>
        <taxon>Ascomycota</taxon>
        <taxon>Pezizomycotina</taxon>
        <taxon>Eurotiomycetes</taxon>
        <taxon>Eurotiomycetidae</taxon>
        <taxon>Eurotiales</taxon>
        <taxon>Aspergillaceae</taxon>
        <taxon>Aspergillus</taxon>
        <taxon>Aspergillus subgen. Circumdati</taxon>
    </lineage>
</organism>
<comment type="similarity">
    <text evidence="2">Belongs to the UTP6 family.</text>
</comment>
<dbReference type="PANTHER" id="PTHR23271:SF1">
    <property type="entry name" value="U3 SMALL NUCLEOLAR RNA-ASSOCIATED PROTEIN 6 HOMOLOG"/>
    <property type="match status" value="1"/>
</dbReference>
<dbReference type="OMA" id="YAKLEMI"/>
<comment type="subcellular location">
    <subcellularLocation>
        <location evidence="1">Nucleus</location>
        <location evidence="1">Nucleolus</location>
    </subcellularLocation>
</comment>
<evidence type="ECO:0000313" key="7">
    <source>
        <dbReference type="EMBL" id="GAQ43180.1"/>
    </source>
</evidence>
<dbReference type="Gene3D" id="1.25.40.10">
    <property type="entry name" value="Tetratricopeptide repeat domain"/>
    <property type="match status" value="1"/>
</dbReference>
<dbReference type="Pfam" id="PF23240">
    <property type="entry name" value="HAT_PRP39_N"/>
    <property type="match status" value="1"/>
</dbReference>
<dbReference type="InterPro" id="IPR003107">
    <property type="entry name" value="HAT"/>
</dbReference>
<evidence type="ECO:0000256" key="5">
    <source>
        <dbReference type="ARBA" id="ARBA00023242"/>
    </source>
</evidence>
<evidence type="ECO:0000256" key="2">
    <source>
        <dbReference type="ARBA" id="ARBA00010734"/>
    </source>
</evidence>
<dbReference type="PaxDb" id="5061-CADANGAP00012569"/>